<feature type="transmembrane region" description="Helical" evidence="10">
    <location>
        <begin position="220"/>
        <end position="242"/>
    </location>
</feature>
<evidence type="ECO:0000256" key="3">
    <source>
        <dbReference type="ARBA" id="ARBA00008295"/>
    </source>
</evidence>
<dbReference type="OrthoDB" id="9895009at2759"/>
<dbReference type="PRINTS" id="PR01077">
    <property type="entry name" value="CLAUDIN"/>
</dbReference>
<dbReference type="Ensembl" id="ENSCHIT00000010816.1">
    <property type="protein sequence ID" value="ENSCHIP00000003687.1"/>
    <property type="gene ID" value="ENSCHIG00000007896.1"/>
</dbReference>
<evidence type="ECO:0000256" key="1">
    <source>
        <dbReference type="ARBA" id="ARBA00004435"/>
    </source>
</evidence>
<keyword evidence="5" id="KW-1003">Cell membrane</keyword>
<keyword evidence="6 10" id="KW-0812">Transmembrane</keyword>
<gene>
    <name evidence="11" type="primary">CLDN34</name>
</gene>
<dbReference type="GeneID" id="108634307"/>
<dbReference type="GO" id="GO:0005198">
    <property type="term" value="F:structural molecule activity"/>
    <property type="evidence" value="ECO:0007669"/>
    <property type="project" value="InterPro"/>
</dbReference>
<dbReference type="Pfam" id="PF13903">
    <property type="entry name" value="Claudin_2"/>
    <property type="match status" value="1"/>
</dbReference>
<reference evidence="11" key="3">
    <citation type="submission" date="2025-09" db="UniProtKB">
        <authorList>
            <consortium name="Ensembl"/>
        </authorList>
    </citation>
    <scope>IDENTIFICATION</scope>
</reference>
<proteinExistence type="inferred from homology"/>
<dbReference type="GO" id="GO:0005923">
    <property type="term" value="C:bicellular tight junction"/>
    <property type="evidence" value="ECO:0007669"/>
    <property type="project" value="UniProtKB-SubCell"/>
</dbReference>
<keyword evidence="8 10" id="KW-1133">Transmembrane helix</keyword>
<dbReference type="InterPro" id="IPR006187">
    <property type="entry name" value="Claudin"/>
</dbReference>
<dbReference type="Proteomes" id="UP000291000">
    <property type="component" value="Unassembled WGS sequence"/>
</dbReference>
<dbReference type="AlphaFoldDB" id="A0A452DVG6"/>
<dbReference type="GO" id="GO:0005886">
    <property type="term" value="C:plasma membrane"/>
    <property type="evidence" value="ECO:0007669"/>
    <property type="project" value="UniProtKB-SubCell"/>
</dbReference>
<keyword evidence="12" id="KW-1185">Reference proteome</keyword>
<dbReference type="Gene3D" id="1.20.140.150">
    <property type="match status" value="1"/>
</dbReference>
<dbReference type="STRING" id="9925.ENSCHIP00000003687"/>
<evidence type="ECO:0000256" key="2">
    <source>
        <dbReference type="ARBA" id="ARBA00004651"/>
    </source>
</evidence>
<name>A0A452DVG6_CAPHI</name>
<evidence type="ECO:0000256" key="8">
    <source>
        <dbReference type="ARBA" id="ARBA00022989"/>
    </source>
</evidence>
<accession>A0A452DVG6</accession>
<dbReference type="InterPro" id="IPR004031">
    <property type="entry name" value="PMP22/EMP/MP20/Claudin"/>
</dbReference>
<organism evidence="11 12">
    <name type="scientific">Capra hircus</name>
    <name type="common">Goat</name>
    <dbReference type="NCBI Taxonomy" id="9925"/>
    <lineage>
        <taxon>Eukaryota</taxon>
        <taxon>Metazoa</taxon>
        <taxon>Chordata</taxon>
        <taxon>Craniata</taxon>
        <taxon>Vertebrata</taxon>
        <taxon>Euteleostomi</taxon>
        <taxon>Mammalia</taxon>
        <taxon>Eutheria</taxon>
        <taxon>Laurasiatheria</taxon>
        <taxon>Artiodactyla</taxon>
        <taxon>Ruminantia</taxon>
        <taxon>Pecora</taxon>
        <taxon>Bovidae</taxon>
        <taxon>Caprinae</taxon>
        <taxon>Capra</taxon>
    </lineage>
</organism>
<comment type="subcellular location">
    <subcellularLocation>
        <location evidence="1">Cell junction</location>
        <location evidence="1">Tight junction</location>
    </subcellularLocation>
    <subcellularLocation>
        <location evidence="2">Cell membrane</location>
        <topology evidence="2">Multi-pass membrane protein</topology>
    </subcellularLocation>
</comment>
<dbReference type="CTD" id="100288814"/>
<evidence type="ECO:0000256" key="10">
    <source>
        <dbReference type="SAM" id="Phobius"/>
    </source>
</evidence>
<evidence type="ECO:0000313" key="11">
    <source>
        <dbReference type="Ensembl" id="ENSCHIP00000003687.1"/>
    </source>
</evidence>
<reference evidence="11" key="2">
    <citation type="submission" date="2025-08" db="UniProtKB">
        <authorList>
            <consortium name="Ensembl"/>
        </authorList>
    </citation>
    <scope>IDENTIFICATION</scope>
</reference>
<feature type="transmembrane region" description="Helical" evidence="10">
    <location>
        <begin position="136"/>
        <end position="155"/>
    </location>
</feature>
<keyword evidence="9 10" id="KW-0472">Membrane</keyword>
<keyword evidence="7" id="KW-0965">Cell junction</keyword>
<dbReference type="GeneTree" id="ENSGT00390000005717"/>
<evidence type="ECO:0000313" key="12">
    <source>
        <dbReference type="Proteomes" id="UP000291000"/>
    </source>
</evidence>
<comment type="similarity">
    <text evidence="3">Belongs to the claudin family.</text>
</comment>
<evidence type="ECO:0000256" key="6">
    <source>
        <dbReference type="ARBA" id="ARBA00022692"/>
    </source>
</evidence>
<reference evidence="12" key="1">
    <citation type="submission" date="2016-04" db="EMBL/GenBank/DDBJ databases">
        <title>Polished mammalian reference genomes with single-molecule sequencing and chromosome conformation capture applied to the Capra hircus genome.</title>
        <authorList>
            <person name="Bickhart D.M."/>
            <person name="Koren S."/>
            <person name="Rosen B."/>
            <person name="Hastie A."/>
            <person name="Liachko I."/>
            <person name="Sullivan S.T."/>
            <person name="Burton J."/>
            <person name="Sayre B.L."/>
            <person name="Huson H.J."/>
            <person name="Lee J."/>
            <person name="Lam E."/>
            <person name="Kelley C.M."/>
            <person name="Hutchison J.L."/>
            <person name="Zhou Y."/>
            <person name="Sun J."/>
            <person name="Crisa A."/>
            <person name="Schwartz J.C."/>
            <person name="Hammond J.A."/>
            <person name="Schroeder S.G."/>
            <person name="Liu G.E."/>
            <person name="Dunham M."/>
            <person name="Shendure J."/>
            <person name="Sonstegard T.S."/>
            <person name="Phillippy A.M."/>
            <person name="Van Tassell C.P."/>
            <person name="Smith T.P."/>
        </authorList>
    </citation>
    <scope>NUCLEOTIDE SEQUENCE [LARGE SCALE GENOMIC DNA]</scope>
</reference>
<feature type="transmembrane region" description="Helical" evidence="10">
    <location>
        <begin position="58"/>
        <end position="78"/>
    </location>
</feature>
<dbReference type="PANTHER" id="PTHR12002">
    <property type="entry name" value="CLAUDIN"/>
    <property type="match status" value="1"/>
</dbReference>
<sequence length="259" mass="28513">MTAQVQGESLGLTGQTNSQWRQKLFCAQSEEPRSREQSVSLGYTSTMPLLINSANCQIVGFVVTTIGWILGTTSMGFVEWRVWYLDNASQFSGLACMGMWRVCVFRQTNITTAISCHSYSYHDTYLPLDIRVSQNLLLMSSILGLLGKASVIFALKNVSMGILETTTTYKAFVISGILNIAAGICISVAVTWNYHSVMTEEGIVFPSSFNIPFKPHAQKIGNTVIVACLAAFALFLSGWFFLSYKLPLDSQVHPEVSGM</sequence>
<feature type="transmembrane region" description="Helical" evidence="10">
    <location>
        <begin position="167"/>
        <end position="192"/>
    </location>
</feature>
<evidence type="ECO:0000256" key="4">
    <source>
        <dbReference type="ARBA" id="ARBA00022427"/>
    </source>
</evidence>
<evidence type="ECO:0000256" key="7">
    <source>
        <dbReference type="ARBA" id="ARBA00022949"/>
    </source>
</evidence>
<protein>
    <submittedName>
        <fullName evidence="11">Claudin 34</fullName>
    </submittedName>
</protein>
<dbReference type="OMA" id="IPVSWNF"/>
<dbReference type="RefSeq" id="XP_017899193.1">
    <property type="nucleotide sequence ID" value="XM_018043704.1"/>
</dbReference>
<dbReference type="KEGG" id="chx:108634307"/>
<evidence type="ECO:0000256" key="5">
    <source>
        <dbReference type="ARBA" id="ARBA00022475"/>
    </source>
</evidence>
<keyword evidence="4" id="KW-0796">Tight junction</keyword>
<evidence type="ECO:0000256" key="9">
    <source>
        <dbReference type="ARBA" id="ARBA00023136"/>
    </source>
</evidence>